<evidence type="ECO:0000259" key="1">
    <source>
        <dbReference type="PROSITE" id="PS51819"/>
    </source>
</evidence>
<dbReference type="Gene3D" id="3.10.180.10">
    <property type="entry name" value="2,3-Dihydroxybiphenyl 1,2-Dioxygenase, domain 1"/>
    <property type="match status" value="1"/>
</dbReference>
<comment type="caution">
    <text evidence="2">The sequence shown here is derived from an EMBL/GenBank/DDBJ whole genome shotgun (WGS) entry which is preliminary data.</text>
</comment>
<dbReference type="PROSITE" id="PS51819">
    <property type="entry name" value="VOC"/>
    <property type="match status" value="1"/>
</dbReference>
<dbReference type="PANTHER" id="PTHR35908:SF1">
    <property type="entry name" value="CONSERVED PROTEIN"/>
    <property type="match status" value="1"/>
</dbReference>
<name>A0ABQ4DKR8_9CELL</name>
<dbReference type="InterPro" id="IPR041581">
    <property type="entry name" value="Glyoxalase_6"/>
</dbReference>
<dbReference type="PANTHER" id="PTHR35908">
    <property type="entry name" value="HYPOTHETICAL FUSION PROTEIN"/>
    <property type="match status" value="1"/>
</dbReference>
<proteinExistence type="predicted"/>
<evidence type="ECO:0000313" key="3">
    <source>
        <dbReference type="Proteomes" id="UP000614741"/>
    </source>
</evidence>
<dbReference type="CDD" id="cd06587">
    <property type="entry name" value="VOC"/>
    <property type="match status" value="1"/>
</dbReference>
<dbReference type="Proteomes" id="UP000614741">
    <property type="component" value="Unassembled WGS sequence"/>
</dbReference>
<accession>A0ABQ4DKR8</accession>
<gene>
    <name evidence="2" type="ORF">Cph01nite_16900</name>
</gene>
<protein>
    <recommendedName>
        <fullName evidence="1">VOC domain-containing protein</fullName>
    </recommendedName>
</protein>
<sequence>MGPTVSMVTFDTHDAPGLAHWWAEHLGGQVQAYDDEFVMVLPTAPGQPALGFQRVDDPTPGKNRVHVDLGVDDAAAWVERLLAAGATQVAEHTMPDGFRWTVLADPHGNQFCVSAAHPS</sequence>
<dbReference type="InterPro" id="IPR037523">
    <property type="entry name" value="VOC_core"/>
</dbReference>
<evidence type="ECO:0000313" key="2">
    <source>
        <dbReference type="EMBL" id="GIG39928.1"/>
    </source>
</evidence>
<reference evidence="2 3" key="1">
    <citation type="submission" date="2021-01" db="EMBL/GenBank/DDBJ databases">
        <title>Whole genome shotgun sequence of Cellulomonas phragmiteti NBRC 110785.</title>
        <authorList>
            <person name="Komaki H."/>
            <person name="Tamura T."/>
        </authorList>
    </citation>
    <scope>NUCLEOTIDE SEQUENCE [LARGE SCALE GENOMIC DNA]</scope>
    <source>
        <strain evidence="2 3">NBRC 110785</strain>
    </source>
</reference>
<dbReference type="InterPro" id="IPR029068">
    <property type="entry name" value="Glyas_Bleomycin-R_OHBP_Dase"/>
</dbReference>
<feature type="domain" description="VOC" evidence="1">
    <location>
        <begin position="4"/>
        <end position="116"/>
    </location>
</feature>
<dbReference type="RefSeq" id="WP_203673238.1">
    <property type="nucleotide sequence ID" value="NZ_BONP01000008.1"/>
</dbReference>
<dbReference type="SUPFAM" id="SSF54593">
    <property type="entry name" value="Glyoxalase/Bleomycin resistance protein/Dihydroxybiphenyl dioxygenase"/>
    <property type="match status" value="1"/>
</dbReference>
<keyword evidence="3" id="KW-1185">Reference proteome</keyword>
<organism evidence="2 3">
    <name type="scientific">Cellulomonas phragmiteti</name>
    <dbReference type="NCBI Taxonomy" id="478780"/>
    <lineage>
        <taxon>Bacteria</taxon>
        <taxon>Bacillati</taxon>
        <taxon>Actinomycetota</taxon>
        <taxon>Actinomycetes</taxon>
        <taxon>Micrococcales</taxon>
        <taxon>Cellulomonadaceae</taxon>
        <taxon>Cellulomonas</taxon>
    </lineage>
</organism>
<dbReference type="EMBL" id="BONP01000008">
    <property type="protein sequence ID" value="GIG39928.1"/>
    <property type="molecule type" value="Genomic_DNA"/>
</dbReference>
<dbReference type="Pfam" id="PF18029">
    <property type="entry name" value="Glyoxalase_6"/>
    <property type="match status" value="1"/>
</dbReference>